<dbReference type="InterPro" id="IPR050904">
    <property type="entry name" value="Adhesion/Biosynth-related"/>
</dbReference>
<name>A0AAJ5WAS2_9SPHI</name>
<accession>A0AAJ5WAS2</accession>
<reference evidence="2" key="1">
    <citation type="submission" date="2023-03" db="EMBL/GenBank/DDBJ databases">
        <title>Andean soil-derived lignocellulolytic bacterial consortium as a source of novel taxa and putative plastic-active enzymes.</title>
        <authorList>
            <person name="Diaz-Garcia L."/>
            <person name="Chuvochina M."/>
            <person name="Feuerriegel G."/>
            <person name="Bunk B."/>
            <person name="Sproer C."/>
            <person name="Streit W.R."/>
            <person name="Rodriguez L.M."/>
            <person name="Overmann J."/>
            <person name="Jimenez D.J."/>
        </authorList>
    </citation>
    <scope>NUCLEOTIDE SEQUENCE</scope>
    <source>
        <strain evidence="2">MAG 3858</strain>
    </source>
</reference>
<dbReference type="Proteomes" id="UP001214530">
    <property type="component" value="Chromosome"/>
</dbReference>
<dbReference type="SUPFAM" id="SSF82153">
    <property type="entry name" value="FAS1 domain"/>
    <property type="match status" value="3"/>
</dbReference>
<dbReference type="EMBL" id="CP119313">
    <property type="protein sequence ID" value="WEK20170.1"/>
    <property type="molecule type" value="Genomic_DNA"/>
</dbReference>
<dbReference type="InterPro" id="IPR000782">
    <property type="entry name" value="FAS1_domain"/>
</dbReference>
<dbReference type="Gene3D" id="2.30.180.10">
    <property type="entry name" value="FAS1 domain"/>
    <property type="match status" value="3"/>
</dbReference>
<evidence type="ECO:0000259" key="1">
    <source>
        <dbReference type="PROSITE" id="PS50213"/>
    </source>
</evidence>
<organism evidence="2 3">
    <name type="scientific">Candidatus Pedobacter colombiensis</name>
    <dbReference type="NCBI Taxonomy" id="3121371"/>
    <lineage>
        <taxon>Bacteria</taxon>
        <taxon>Pseudomonadati</taxon>
        <taxon>Bacteroidota</taxon>
        <taxon>Sphingobacteriia</taxon>
        <taxon>Sphingobacteriales</taxon>
        <taxon>Sphingobacteriaceae</taxon>
        <taxon>Pedobacter</taxon>
    </lineage>
</organism>
<dbReference type="InterPro" id="IPR036378">
    <property type="entry name" value="FAS1_dom_sf"/>
</dbReference>
<protein>
    <submittedName>
        <fullName evidence="2">Fasciclin domain-containing protein</fullName>
    </submittedName>
</protein>
<dbReference type="PANTHER" id="PTHR10900">
    <property type="entry name" value="PERIOSTIN-RELATED"/>
    <property type="match status" value="1"/>
</dbReference>
<dbReference type="Pfam" id="PF02469">
    <property type="entry name" value="Fasciclin"/>
    <property type="match status" value="2"/>
</dbReference>
<dbReference type="AlphaFoldDB" id="A0AAJ5WAS2"/>
<gene>
    <name evidence="2" type="ORF">P0Y49_03275</name>
</gene>
<feature type="domain" description="FAS1" evidence="1">
    <location>
        <begin position="38"/>
        <end position="233"/>
    </location>
</feature>
<feature type="domain" description="FAS1" evidence="1">
    <location>
        <begin position="574"/>
        <end position="739"/>
    </location>
</feature>
<proteinExistence type="predicted"/>
<dbReference type="PROSITE" id="PS50213">
    <property type="entry name" value="FAS1"/>
    <property type="match status" value="2"/>
</dbReference>
<dbReference type="PROSITE" id="PS51257">
    <property type="entry name" value="PROKAR_LIPOPROTEIN"/>
    <property type="match status" value="1"/>
</dbReference>
<evidence type="ECO:0000313" key="2">
    <source>
        <dbReference type="EMBL" id="WEK20170.1"/>
    </source>
</evidence>
<sequence length="743" mass="82800">MDKLFKKRLIVILTLIVALASCRKKEFDAYYGRPATLADPIYQQLQARGNFTSLLYCIDKAGYKDILGKSGYWTMFAPNDDAFSKFFKEKGISGVDQIDAITATGIVKYALIFNAFKTDRLGDFQSNAGWVVNSAFKRRTAYYDSVYTEVVNGKNIKIIASNRNGSYAFADNNNKYYPYFIKSYMAANALSAADFNYFFPEVAYTNFNVPGGNVVEANIVAENGVIHVIDKVNTPPQNIDQYLSSHNEYSEFKKVYDRFLVSYVYSPEASKKYQILSGSSDSVKVKTYNPLLSFSPNNENYLKLTDNDGQSNGWTLFAPNNAAFTAYLNSYILEYYSTVDRLPLNVVLDLMNCHMWQSAVWPTRFNNTVNMFGEEARFDPNSNVIDKKILSNGFFYGTNQVQKANVFHTVYGAPYLNPAYSLMIRAMDLSAMKTRITVPKLKYTVLMMNDASLKAAGYDWNNLNSTFQYTPAGGTTVIGGTSPTNVIRMLNTHVLEGEVSSFSGAGVLETIGGEYITYKNNRISSSGTMDSTDVSKQSIPVVKIKGADFRQATNGKNFYVNGLLSFTTKNVGEHLKKYGTLPTDPFYGFYQFLFNNPICVNKTTIEIQGVSLGVNYTVFVPNDAAIKQAVKDDILPGTVSGTTVTPLYNPTTSVDIAKVTKFIAYHILNRNTIATDGVKNGSYETLFKDSNGDAGIVVIKNQLNNLRVTDMNGRTSNVITANSNVLSNRTLIHQIDGYLKYTY</sequence>
<evidence type="ECO:0000313" key="3">
    <source>
        <dbReference type="Proteomes" id="UP001214530"/>
    </source>
</evidence>
<dbReference type="PANTHER" id="PTHR10900:SF77">
    <property type="entry name" value="FI19380P1"/>
    <property type="match status" value="1"/>
</dbReference>